<dbReference type="RefSeq" id="WP_340337888.1">
    <property type="nucleotide sequence ID" value="NZ_JBBKZS010000013.1"/>
</dbReference>
<dbReference type="NCBIfam" id="TIGR04256">
    <property type="entry name" value="GxxExxY"/>
    <property type="match status" value="1"/>
</dbReference>
<organism evidence="1 2">
    <name type="scientific">Variovorax robiniae</name>
    <dbReference type="NCBI Taxonomy" id="1836199"/>
    <lineage>
        <taxon>Bacteria</taxon>
        <taxon>Pseudomonadati</taxon>
        <taxon>Pseudomonadota</taxon>
        <taxon>Betaproteobacteria</taxon>
        <taxon>Burkholderiales</taxon>
        <taxon>Comamonadaceae</taxon>
        <taxon>Variovorax</taxon>
    </lineage>
</organism>
<name>A0ABU8XDE1_9BURK</name>
<protein>
    <submittedName>
        <fullName evidence="1">GxxExxY protein</fullName>
    </submittedName>
</protein>
<proteinExistence type="predicted"/>
<comment type="caution">
    <text evidence="1">The sequence shown here is derived from an EMBL/GenBank/DDBJ whole genome shotgun (WGS) entry which is preliminary data.</text>
</comment>
<dbReference type="Proteomes" id="UP001367030">
    <property type="component" value="Unassembled WGS sequence"/>
</dbReference>
<accession>A0ABU8XDE1</accession>
<reference evidence="1 2" key="1">
    <citation type="submission" date="2024-03" db="EMBL/GenBank/DDBJ databases">
        <title>Novel species of the genus Variovorax.</title>
        <authorList>
            <person name="Liu Q."/>
            <person name="Xin Y.-H."/>
        </authorList>
    </citation>
    <scope>NUCLEOTIDE SEQUENCE [LARGE SCALE GENOMIC DNA]</scope>
    <source>
        <strain evidence="1 2">KACC 18901</strain>
    </source>
</reference>
<dbReference type="InterPro" id="IPR026350">
    <property type="entry name" value="GxxExxY"/>
</dbReference>
<evidence type="ECO:0000313" key="1">
    <source>
        <dbReference type="EMBL" id="MEJ8857818.1"/>
    </source>
</evidence>
<evidence type="ECO:0000313" key="2">
    <source>
        <dbReference type="Proteomes" id="UP001367030"/>
    </source>
</evidence>
<dbReference type="Pfam" id="PF13366">
    <property type="entry name" value="PDDEXK_3"/>
    <property type="match status" value="1"/>
</dbReference>
<dbReference type="EMBL" id="JBBKZS010000013">
    <property type="protein sequence ID" value="MEJ8857818.1"/>
    <property type="molecule type" value="Genomic_DNA"/>
</dbReference>
<keyword evidence="2" id="KW-1185">Reference proteome</keyword>
<gene>
    <name evidence="1" type="ORF">WKW79_24830</name>
</gene>
<sequence>MSSPDIQNDFSHEIIGACVEVQRVLGTGLSEAAYATALEVELAEREIGFKRDVPLSATYKNRPLGEVYRAGFVVEQSVIVELRAADVLTDLHRAQVMAALRLSGLKLGLLINFNVFPVVKGVHRIVSKP</sequence>